<feature type="compositionally biased region" description="Polar residues" evidence="1">
    <location>
        <begin position="1"/>
        <end position="10"/>
    </location>
</feature>
<reference evidence="4 5" key="1">
    <citation type="submission" date="2018-03" db="EMBL/GenBank/DDBJ databases">
        <title>Genomic Encyclopedia of Archaeal and Bacterial Type Strains, Phase II (KMG-II): from individual species to whole genera.</title>
        <authorList>
            <person name="Goeker M."/>
        </authorList>
    </citation>
    <scope>NUCLEOTIDE SEQUENCE [LARGE SCALE GENOMIC DNA]</scope>
    <source>
        <strain evidence="4 5">DSM 45211</strain>
    </source>
</reference>
<dbReference type="OrthoDB" id="5185591at2"/>
<keyword evidence="5" id="KW-1185">Reference proteome</keyword>
<keyword evidence="2" id="KW-0472">Membrane</keyword>
<feature type="compositionally biased region" description="Basic and acidic residues" evidence="1">
    <location>
        <begin position="11"/>
        <end position="22"/>
    </location>
</feature>
<feature type="transmembrane region" description="Helical" evidence="2">
    <location>
        <begin position="46"/>
        <end position="67"/>
    </location>
</feature>
<feature type="region of interest" description="Disordered" evidence="1">
    <location>
        <begin position="1"/>
        <end position="41"/>
    </location>
</feature>
<accession>A0A2P8EBD2</accession>
<sequence>MAGTVQTGDATTDRQRAREQRGIRSTQRAKAEGNRLPAPPRQRRPALAALAVLLIVGGAAVAALLALRVDERVAVIQAGGTIEAGEQITQAHLTTTRVAAESELLIPESQMHDLIGRYASTRINQGQLIDSTMTNASGAMSGGGVAVGASLANGFVPASGLYAGDVVDLVSIASGQGETIVEDARVSSADFADSGETTAAGVTATFIVDREDSAAVANVAATNQLVVVLVERGVPFEGENGGGQNGGGQDNGQNEGE</sequence>
<feature type="region of interest" description="Disordered" evidence="1">
    <location>
        <begin position="237"/>
        <end position="257"/>
    </location>
</feature>
<feature type="domain" description="SAF" evidence="3">
    <location>
        <begin position="75"/>
        <end position="133"/>
    </location>
</feature>
<dbReference type="AlphaFoldDB" id="A0A2P8EBD2"/>
<name>A0A2P8EBD2_9ACTN</name>
<dbReference type="InterPro" id="IPR013974">
    <property type="entry name" value="SAF"/>
</dbReference>
<dbReference type="EMBL" id="PYGE01000002">
    <property type="protein sequence ID" value="PSL06768.1"/>
    <property type="molecule type" value="Genomic_DNA"/>
</dbReference>
<keyword evidence="2" id="KW-1133">Transmembrane helix</keyword>
<evidence type="ECO:0000259" key="3">
    <source>
        <dbReference type="Pfam" id="PF08666"/>
    </source>
</evidence>
<evidence type="ECO:0000256" key="1">
    <source>
        <dbReference type="SAM" id="MobiDB-lite"/>
    </source>
</evidence>
<gene>
    <name evidence="4" type="ORF">CLV30_102156</name>
</gene>
<evidence type="ECO:0000313" key="4">
    <source>
        <dbReference type="EMBL" id="PSL06768.1"/>
    </source>
</evidence>
<dbReference type="RefSeq" id="WP_106535784.1">
    <property type="nucleotide sequence ID" value="NZ_ML142898.1"/>
</dbReference>
<organism evidence="4 5">
    <name type="scientific">Haloactinopolyspora alba</name>
    <dbReference type="NCBI Taxonomy" id="648780"/>
    <lineage>
        <taxon>Bacteria</taxon>
        <taxon>Bacillati</taxon>
        <taxon>Actinomycetota</taxon>
        <taxon>Actinomycetes</taxon>
        <taxon>Jiangellales</taxon>
        <taxon>Jiangellaceae</taxon>
        <taxon>Haloactinopolyspora</taxon>
    </lineage>
</organism>
<dbReference type="Proteomes" id="UP000243528">
    <property type="component" value="Unassembled WGS sequence"/>
</dbReference>
<proteinExistence type="predicted"/>
<evidence type="ECO:0000256" key="2">
    <source>
        <dbReference type="SAM" id="Phobius"/>
    </source>
</evidence>
<feature type="compositionally biased region" description="Gly residues" evidence="1">
    <location>
        <begin position="239"/>
        <end position="250"/>
    </location>
</feature>
<comment type="caution">
    <text evidence="4">The sequence shown here is derived from an EMBL/GenBank/DDBJ whole genome shotgun (WGS) entry which is preliminary data.</text>
</comment>
<dbReference type="Pfam" id="PF08666">
    <property type="entry name" value="SAF"/>
    <property type="match status" value="1"/>
</dbReference>
<keyword evidence="2" id="KW-0812">Transmembrane</keyword>
<protein>
    <submittedName>
        <fullName evidence="4">SAF domain-containing protein</fullName>
    </submittedName>
</protein>
<evidence type="ECO:0000313" key="5">
    <source>
        <dbReference type="Proteomes" id="UP000243528"/>
    </source>
</evidence>